<dbReference type="Pfam" id="PF01435">
    <property type="entry name" value="Peptidase_M48"/>
    <property type="match status" value="1"/>
</dbReference>
<dbReference type="InterPro" id="IPR051156">
    <property type="entry name" value="Mito/Outer_Membr_Metalloprot"/>
</dbReference>
<dbReference type="PANTHER" id="PTHR22726">
    <property type="entry name" value="METALLOENDOPEPTIDASE OMA1"/>
    <property type="match status" value="1"/>
</dbReference>
<evidence type="ECO:0000256" key="2">
    <source>
        <dbReference type="ARBA" id="ARBA00022723"/>
    </source>
</evidence>
<dbReference type="Pfam" id="PF23368">
    <property type="entry name" value="DUF7092"/>
    <property type="match status" value="1"/>
</dbReference>
<comment type="similarity">
    <text evidence="6">Belongs to the peptidase M48 family.</text>
</comment>
<feature type="domain" description="DUF7092" evidence="8">
    <location>
        <begin position="1"/>
        <end position="69"/>
    </location>
</feature>
<evidence type="ECO:0000256" key="6">
    <source>
        <dbReference type="RuleBase" id="RU003983"/>
    </source>
</evidence>
<feature type="domain" description="Peptidase M48" evidence="7">
    <location>
        <begin position="150"/>
        <end position="313"/>
    </location>
</feature>
<protein>
    <recommendedName>
        <fullName evidence="11">Peptidase M48 domain-containing protein</fullName>
    </recommendedName>
</protein>
<keyword evidence="5 6" id="KW-0482">Metalloprotease</keyword>
<evidence type="ECO:0008006" key="11">
    <source>
        <dbReference type="Google" id="ProtNLM"/>
    </source>
</evidence>
<sequence length="359" mass="38352">MTSAILYDGTTATPHPVSVRADGDALLIETASGYGQSVPLGQLSRDGEGRDWRFARLDQPGWRLRFAEAPPAELAAHLPGPARYGHWVDRLGLGKAALAFGLVAAGVVAVGYAAPAALAPIVPDRWEENVGDVMIGDFGERRCQAPAGNAALAALAERVEPGATRGSAGVDLAAIDLDLVNAAALPGRHVVFTDGILDKVTNADALAGVMAHELAHVRRRHVTEALLRELGIGALIQLFSGSIGTNAQQLLSLSYTRSNEAEADRDAVAALRRAGIDPRPTADFFRRLDPPGKARIDARIEWLESHPGSEGRARLFAASYDPRRTYRPALDPAATWALLNLCDRPVLTDRQRAATRPER</sequence>
<reference evidence="10" key="1">
    <citation type="journal article" date="2019" name="Int. J. Syst. Evol. Microbiol.">
        <title>The Global Catalogue of Microorganisms (GCM) 10K type strain sequencing project: providing services to taxonomists for standard genome sequencing and annotation.</title>
        <authorList>
            <consortium name="The Broad Institute Genomics Platform"/>
            <consortium name="The Broad Institute Genome Sequencing Center for Infectious Disease"/>
            <person name="Wu L."/>
            <person name="Ma J."/>
        </authorList>
    </citation>
    <scope>NUCLEOTIDE SEQUENCE [LARGE SCALE GENOMIC DNA]</scope>
    <source>
        <strain evidence="10">JCM 17563</strain>
    </source>
</reference>
<keyword evidence="4 6" id="KW-0862">Zinc</keyword>
<name>A0ABP7SB97_9SPHN</name>
<proteinExistence type="inferred from homology"/>
<dbReference type="InterPro" id="IPR001915">
    <property type="entry name" value="Peptidase_M48"/>
</dbReference>
<keyword evidence="3 6" id="KW-0378">Hydrolase</keyword>
<accession>A0ABP7SB97</accession>
<keyword evidence="1 6" id="KW-0645">Protease</keyword>
<gene>
    <name evidence="9" type="ORF">GCM10022280_02890</name>
</gene>
<comment type="caution">
    <text evidence="9">The sequence shown here is derived from an EMBL/GenBank/DDBJ whole genome shotgun (WGS) entry which is preliminary data.</text>
</comment>
<dbReference type="Proteomes" id="UP001500235">
    <property type="component" value="Unassembled WGS sequence"/>
</dbReference>
<evidence type="ECO:0000256" key="5">
    <source>
        <dbReference type="ARBA" id="ARBA00023049"/>
    </source>
</evidence>
<evidence type="ECO:0000259" key="7">
    <source>
        <dbReference type="Pfam" id="PF01435"/>
    </source>
</evidence>
<keyword evidence="10" id="KW-1185">Reference proteome</keyword>
<dbReference type="CDD" id="cd07332">
    <property type="entry name" value="M48C_Oma1_like"/>
    <property type="match status" value="1"/>
</dbReference>
<dbReference type="RefSeq" id="WP_344705616.1">
    <property type="nucleotide sequence ID" value="NZ_BAABBQ010000001.1"/>
</dbReference>
<dbReference type="InterPro" id="IPR055518">
    <property type="entry name" value="DUF7092"/>
</dbReference>
<keyword evidence="2" id="KW-0479">Metal-binding</keyword>
<comment type="cofactor">
    <cofactor evidence="6">
        <name>Zn(2+)</name>
        <dbReference type="ChEBI" id="CHEBI:29105"/>
    </cofactor>
    <text evidence="6">Binds 1 zinc ion per subunit.</text>
</comment>
<evidence type="ECO:0000259" key="8">
    <source>
        <dbReference type="Pfam" id="PF23368"/>
    </source>
</evidence>
<evidence type="ECO:0000256" key="3">
    <source>
        <dbReference type="ARBA" id="ARBA00022801"/>
    </source>
</evidence>
<evidence type="ECO:0000313" key="9">
    <source>
        <dbReference type="EMBL" id="GAA4009458.1"/>
    </source>
</evidence>
<evidence type="ECO:0000256" key="4">
    <source>
        <dbReference type="ARBA" id="ARBA00022833"/>
    </source>
</evidence>
<organism evidence="9 10">
    <name type="scientific">Sphingomonas swuensis</name>
    <dbReference type="NCBI Taxonomy" id="977800"/>
    <lineage>
        <taxon>Bacteria</taxon>
        <taxon>Pseudomonadati</taxon>
        <taxon>Pseudomonadota</taxon>
        <taxon>Alphaproteobacteria</taxon>
        <taxon>Sphingomonadales</taxon>
        <taxon>Sphingomonadaceae</taxon>
        <taxon>Sphingomonas</taxon>
    </lineage>
</organism>
<evidence type="ECO:0000256" key="1">
    <source>
        <dbReference type="ARBA" id="ARBA00022670"/>
    </source>
</evidence>
<dbReference type="PANTHER" id="PTHR22726:SF1">
    <property type="entry name" value="METALLOENDOPEPTIDASE OMA1, MITOCHONDRIAL"/>
    <property type="match status" value="1"/>
</dbReference>
<dbReference type="Gene3D" id="3.30.2010.10">
    <property type="entry name" value="Metalloproteases ('zincins'), catalytic domain"/>
    <property type="match status" value="1"/>
</dbReference>
<evidence type="ECO:0000313" key="10">
    <source>
        <dbReference type="Proteomes" id="UP001500235"/>
    </source>
</evidence>
<dbReference type="EMBL" id="BAABBQ010000001">
    <property type="protein sequence ID" value="GAA4009458.1"/>
    <property type="molecule type" value="Genomic_DNA"/>
</dbReference>